<dbReference type="PANTHER" id="PTHR42877:SF8">
    <property type="entry name" value="MONOOXYGENASE"/>
    <property type="match status" value="1"/>
</dbReference>
<evidence type="ECO:0000256" key="7">
    <source>
        <dbReference type="SAM" id="Phobius"/>
    </source>
</evidence>
<dbReference type="AlphaFoldDB" id="A0AA38X3Q7"/>
<accession>A0AA38X3Q7</accession>
<evidence type="ECO:0000256" key="4">
    <source>
        <dbReference type="ARBA" id="ARBA00022827"/>
    </source>
</evidence>
<dbReference type="InterPro" id="IPR051209">
    <property type="entry name" value="FAD-bind_Monooxygenase_sf"/>
</dbReference>
<dbReference type="EMBL" id="JAPDRK010000014">
    <property type="protein sequence ID" value="KAJ9606261.1"/>
    <property type="molecule type" value="Genomic_DNA"/>
</dbReference>
<dbReference type="PANTHER" id="PTHR42877">
    <property type="entry name" value="L-ORNITHINE N(5)-MONOOXYGENASE-RELATED"/>
    <property type="match status" value="1"/>
</dbReference>
<keyword evidence="4" id="KW-0274">FAD</keyword>
<feature type="transmembrane region" description="Helical" evidence="7">
    <location>
        <begin position="46"/>
        <end position="65"/>
    </location>
</feature>
<dbReference type="GO" id="GO:0050660">
    <property type="term" value="F:flavin adenine dinucleotide binding"/>
    <property type="evidence" value="ECO:0007669"/>
    <property type="project" value="InterPro"/>
</dbReference>
<evidence type="ECO:0000256" key="3">
    <source>
        <dbReference type="ARBA" id="ARBA00022630"/>
    </source>
</evidence>
<feature type="region of interest" description="Disordered" evidence="6">
    <location>
        <begin position="1"/>
        <end position="23"/>
    </location>
</feature>
<dbReference type="GO" id="GO:0004499">
    <property type="term" value="F:N,N-dimethylaniline monooxygenase activity"/>
    <property type="evidence" value="ECO:0007669"/>
    <property type="project" value="InterPro"/>
</dbReference>
<keyword evidence="9" id="KW-1185">Reference proteome</keyword>
<dbReference type="InterPro" id="IPR036188">
    <property type="entry name" value="FAD/NAD-bd_sf"/>
</dbReference>
<gene>
    <name evidence="8" type="ORF">H2200_009222</name>
</gene>
<dbReference type="GO" id="GO:0050661">
    <property type="term" value="F:NADP binding"/>
    <property type="evidence" value="ECO:0007669"/>
    <property type="project" value="InterPro"/>
</dbReference>
<dbReference type="SUPFAM" id="SSF51905">
    <property type="entry name" value="FAD/NAD(P)-binding domain"/>
    <property type="match status" value="1"/>
</dbReference>
<protein>
    <recommendedName>
        <fullName evidence="10">Sterigmatocystin biosynthesis monooxygenase stcW</fullName>
    </recommendedName>
</protein>
<dbReference type="Pfam" id="PF00743">
    <property type="entry name" value="FMO-like"/>
    <property type="match status" value="1"/>
</dbReference>
<comment type="cofactor">
    <cofactor evidence="1">
        <name>FAD</name>
        <dbReference type="ChEBI" id="CHEBI:57692"/>
    </cofactor>
</comment>
<evidence type="ECO:0000256" key="6">
    <source>
        <dbReference type="SAM" id="MobiDB-lite"/>
    </source>
</evidence>
<evidence type="ECO:0000256" key="2">
    <source>
        <dbReference type="ARBA" id="ARBA00010139"/>
    </source>
</evidence>
<name>A0AA38X3Q7_9EURO</name>
<organism evidence="8 9">
    <name type="scientific">Cladophialophora chaetospira</name>
    <dbReference type="NCBI Taxonomy" id="386627"/>
    <lineage>
        <taxon>Eukaryota</taxon>
        <taxon>Fungi</taxon>
        <taxon>Dikarya</taxon>
        <taxon>Ascomycota</taxon>
        <taxon>Pezizomycotina</taxon>
        <taxon>Eurotiomycetes</taxon>
        <taxon>Chaetothyriomycetidae</taxon>
        <taxon>Chaetothyriales</taxon>
        <taxon>Herpotrichiellaceae</taxon>
        <taxon>Cladophialophora</taxon>
    </lineage>
</organism>
<evidence type="ECO:0000313" key="8">
    <source>
        <dbReference type="EMBL" id="KAJ9606261.1"/>
    </source>
</evidence>
<keyword evidence="7" id="KW-1133">Transmembrane helix</keyword>
<proteinExistence type="inferred from homology"/>
<keyword evidence="7" id="KW-0472">Membrane</keyword>
<keyword evidence="7" id="KW-0812">Transmembrane</keyword>
<evidence type="ECO:0008006" key="10">
    <source>
        <dbReference type="Google" id="ProtNLM"/>
    </source>
</evidence>
<sequence length="554" mass="62468">MAALETATVTDVPDGTKLNGEVNGHTTPVPAEPYIVSDAHIHKKRAVRIICIGAGIAGIAAAYKFQRRLSDASLVIYEKNHDVGGTWLENKYPGYAEAPEIHKYFKGCAEKWGCMEYIKLGHRVIRAEWSETDSKWDVLVEEVETGNQFRDRCDVLLSATGVLNNWRWPSIQGLQDFRGHLVHSARWDDSYDFSNKVVAVIGAGSSAIQIVPSLIKKVQKMFNFIRSPTWITPEFSQALASEGRGTKFSAEEIQRFKDDKRHFLEYRKKVQNTGSSNFKTFYKGSSHQQEAVKKFSVMMKERLNHKDDLATHLIPTFPVGCRRYTPGSGYLEALAADTSNVVFNEIDHVEADGLVTLDGEKFRVDAIICATGFDTSFKPAFPVIGVNGRDLSTYWKDEPLHYLSIAAPGFPNYFIIGGPNSPIANGSLISGLEVEIDYAYTCVEKMQTENIVAIDVKKEAMRDFIEHRNESMKAYVWSGDCRSWYKNGKVDGPVTGPWPGSSWHFNEALKNPRFEDYNMTYGHRNRFTYLGYGRTVQEERGESIAEHLTEDFSE</sequence>
<keyword evidence="3" id="KW-0285">Flavoprotein</keyword>
<comment type="caution">
    <text evidence="8">The sequence shown here is derived from an EMBL/GenBank/DDBJ whole genome shotgun (WGS) entry which is preliminary data.</text>
</comment>
<evidence type="ECO:0000256" key="5">
    <source>
        <dbReference type="ARBA" id="ARBA00023002"/>
    </source>
</evidence>
<evidence type="ECO:0000256" key="1">
    <source>
        <dbReference type="ARBA" id="ARBA00001974"/>
    </source>
</evidence>
<reference evidence="8" key="1">
    <citation type="submission" date="2022-10" db="EMBL/GenBank/DDBJ databases">
        <title>Culturing micro-colonial fungi from biological soil crusts in the Mojave desert and describing Neophaeococcomyces mojavensis, and introducing the new genera and species Taxawa tesnikishii.</title>
        <authorList>
            <person name="Kurbessoian T."/>
            <person name="Stajich J.E."/>
        </authorList>
    </citation>
    <scope>NUCLEOTIDE SEQUENCE</scope>
    <source>
        <strain evidence="8">TK_41</strain>
    </source>
</reference>
<dbReference type="Proteomes" id="UP001172673">
    <property type="component" value="Unassembled WGS sequence"/>
</dbReference>
<evidence type="ECO:0000313" key="9">
    <source>
        <dbReference type="Proteomes" id="UP001172673"/>
    </source>
</evidence>
<dbReference type="InterPro" id="IPR020946">
    <property type="entry name" value="Flavin_mOase-like"/>
</dbReference>
<keyword evidence="5" id="KW-0560">Oxidoreductase</keyword>
<dbReference type="Gene3D" id="3.50.50.60">
    <property type="entry name" value="FAD/NAD(P)-binding domain"/>
    <property type="match status" value="2"/>
</dbReference>
<comment type="similarity">
    <text evidence="2">Belongs to the FAD-binding monooxygenase family.</text>
</comment>
<dbReference type="PRINTS" id="PR00469">
    <property type="entry name" value="PNDRDTASEII"/>
</dbReference>